<evidence type="ECO:0000313" key="1">
    <source>
        <dbReference type="EMBL" id="GAI85612.1"/>
    </source>
</evidence>
<reference evidence="1" key="1">
    <citation type="journal article" date="2014" name="Front. Microbiol.">
        <title>High frequency of phylogenetically diverse reductive dehalogenase-homologous genes in deep subseafloor sedimentary metagenomes.</title>
        <authorList>
            <person name="Kawai M."/>
            <person name="Futagami T."/>
            <person name="Toyoda A."/>
            <person name="Takaki Y."/>
            <person name="Nishi S."/>
            <person name="Hori S."/>
            <person name="Arai W."/>
            <person name="Tsubouchi T."/>
            <person name="Morono Y."/>
            <person name="Uchiyama I."/>
            <person name="Ito T."/>
            <person name="Fujiyama A."/>
            <person name="Inagaki F."/>
            <person name="Takami H."/>
        </authorList>
    </citation>
    <scope>NUCLEOTIDE SEQUENCE</scope>
    <source>
        <strain evidence="1">Expedition CK06-06</strain>
    </source>
</reference>
<accession>X1RXW1</accession>
<dbReference type="AlphaFoldDB" id="X1RXW1"/>
<organism evidence="1">
    <name type="scientific">marine sediment metagenome</name>
    <dbReference type="NCBI Taxonomy" id="412755"/>
    <lineage>
        <taxon>unclassified sequences</taxon>
        <taxon>metagenomes</taxon>
        <taxon>ecological metagenomes</taxon>
    </lineage>
</organism>
<dbReference type="EMBL" id="BARW01006039">
    <property type="protein sequence ID" value="GAI85612.1"/>
    <property type="molecule type" value="Genomic_DNA"/>
</dbReference>
<sequence>WFDDNDARVAAFSTSEGKTAADDAAAHCSSRVHLLTEEKIIIE</sequence>
<feature type="non-terminal residue" evidence="1">
    <location>
        <position position="1"/>
    </location>
</feature>
<protein>
    <submittedName>
        <fullName evidence="1">Uncharacterized protein</fullName>
    </submittedName>
</protein>
<gene>
    <name evidence="1" type="ORF">S12H4_12631</name>
</gene>
<comment type="caution">
    <text evidence="1">The sequence shown here is derived from an EMBL/GenBank/DDBJ whole genome shotgun (WGS) entry which is preliminary data.</text>
</comment>
<proteinExistence type="predicted"/>
<name>X1RXW1_9ZZZZ</name>